<protein>
    <recommendedName>
        <fullName evidence="1">Flagellar assembly protein T N-terminal domain-containing protein</fullName>
    </recommendedName>
</protein>
<dbReference type="InterPro" id="IPR038180">
    <property type="entry name" value="FlgT_N_sf"/>
</dbReference>
<dbReference type="InterPro" id="IPR032370">
    <property type="entry name" value="FlgT_N"/>
</dbReference>
<dbReference type="RefSeq" id="WP_115978061.1">
    <property type="nucleotide sequence ID" value="NZ_QOHR01000002.1"/>
</dbReference>
<accession>A0A3D9BXQ0</accession>
<comment type="caution">
    <text evidence="2">The sequence shown here is derived from an EMBL/GenBank/DDBJ whole genome shotgun (WGS) entry which is preliminary data.</text>
</comment>
<dbReference type="Pfam" id="PF16548">
    <property type="entry name" value="FlgT_N"/>
    <property type="match status" value="1"/>
</dbReference>
<dbReference type="OrthoDB" id="7738399at2"/>
<dbReference type="Gene3D" id="3.30.1660.40">
    <property type="entry name" value="FlgT, N-terminal domain"/>
    <property type="match status" value="1"/>
</dbReference>
<reference evidence="2 3" key="1">
    <citation type="journal article" date="2017" name="Int. J. Syst. Evol. Microbiol.">
        <title>Rhodosalinus sediminis gen. nov., sp. nov., isolated from marine saltern.</title>
        <authorList>
            <person name="Guo L.Y."/>
            <person name="Ling S.K."/>
            <person name="Li C.M."/>
            <person name="Chen G.J."/>
            <person name="Du Z.J."/>
        </authorList>
    </citation>
    <scope>NUCLEOTIDE SEQUENCE [LARGE SCALE GENOMIC DNA]</scope>
    <source>
        <strain evidence="2 3">WDN1C137</strain>
    </source>
</reference>
<evidence type="ECO:0000313" key="3">
    <source>
        <dbReference type="Proteomes" id="UP000257131"/>
    </source>
</evidence>
<name>A0A3D9BXQ0_9RHOB</name>
<sequence>MHARPIRSLTALLLALLLWPAGLSADGGRWVEAEGVGVVDGDSARARRAAIADALIAAGRAGGAEVRSFTALDRGRITADFTTLRSTMRIHAHEVIAAAREGDVWRVRVRARVGPVPPRDCAPRRRLDVIAFAPEIAVDPAAPAWTAPLVETLFQDILDHVAATPDADLTRVTDRRQGALPAPERAGFDYRSLTEGAAPRRAGAHALLVRLDVTRPGGRAVRLSARVTLRAETGEAITLTLARRTAAAPPGALARALGPDRRRRAAALSEGVEAGVGRMLARMTCRPPVARLARSGGDFSVPLGRRHGLSGESLGFVESGARTTVFEILRLDRDSATLRPLDRSRPAAALTGRIVTFMEAG</sequence>
<keyword evidence="3" id="KW-1185">Reference proteome</keyword>
<feature type="domain" description="Flagellar assembly protein T N-terminal" evidence="1">
    <location>
        <begin position="29"/>
        <end position="113"/>
    </location>
</feature>
<dbReference type="EMBL" id="QOHR01000002">
    <property type="protein sequence ID" value="REC58340.1"/>
    <property type="molecule type" value="Genomic_DNA"/>
</dbReference>
<evidence type="ECO:0000259" key="1">
    <source>
        <dbReference type="Pfam" id="PF16548"/>
    </source>
</evidence>
<proteinExistence type="predicted"/>
<gene>
    <name evidence="2" type="ORF">DRV84_01875</name>
</gene>
<evidence type="ECO:0000313" key="2">
    <source>
        <dbReference type="EMBL" id="REC58340.1"/>
    </source>
</evidence>
<dbReference type="Proteomes" id="UP000257131">
    <property type="component" value="Unassembled WGS sequence"/>
</dbReference>
<organism evidence="2 3">
    <name type="scientific">Rhodosalinus sediminis</name>
    <dbReference type="NCBI Taxonomy" id="1940533"/>
    <lineage>
        <taxon>Bacteria</taxon>
        <taxon>Pseudomonadati</taxon>
        <taxon>Pseudomonadota</taxon>
        <taxon>Alphaproteobacteria</taxon>
        <taxon>Rhodobacterales</taxon>
        <taxon>Paracoccaceae</taxon>
        <taxon>Rhodosalinus</taxon>
    </lineage>
</organism>
<dbReference type="AlphaFoldDB" id="A0A3D9BXQ0"/>